<dbReference type="InterPro" id="IPR036875">
    <property type="entry name" value="Znf_CCHC_sf"/>
</dbReference>
<keyword evidence="4" id="KW-1185">Reference proteome</keyword>
<gene>
    <name evidence="3" type="ORF">HID58_047485</name>
</gene>
<accession>A0ABQ8AZG8</accession>
<organism evidence="3 4">
    <name type="scientific">Brassica napus</name>
    <name type="common">Rape</name>
    <dbReference type="NCBI Taxonomy" id="3708"/>
    <lineage>
        <taxon>Eukaryota</taxon>
        <taxon>Viridiplantae</taxon>
        <taxon>Streptophyta</taxon>
        <taxon>Embryophyta</taxon>
        <taxon>Tracheophyta</taxon>
        <taxon>Spermatophyta</taxon>
        <taxon>Magnoliopsida</taxon>
        <taxon>eudicotyledons</taxon>
        <taxon>Gunneridae</taxon>
        <taxon>Pentapetalae</taxon>
        <taxon>rosids</taxon>
        <taxon>malvids</taxon>
        <taxon>Brassicales</taxon>
        <taxon>Brassicaceae</taxon>
        <taxon>Brassiceae</taxon>
        <taxon>Brassica</taxon>
    </lineage>
</organism>
<proteinExistence type="predicted"/>
<sequence>MQELPDVLSLSSTIQSETSAATRDMLPDNVPKGTAFTLTEKAAGFEVSQRDGLSKMGRDGAGSMIICHNCGGRGHMAYECPSARLASCGVRRY</sequence>
<evidence type="ECO:0000313" key="3">
    <source>
        <dbReference type="EMBL" id="KAH0897917.1"/>
    </source>
</evidence>
<keyword evidence="1" id="KW-0863">Zinc-finger</keyword>
<dbReference type="InterPro" id="IPR001878">
    <property type="entry name" value="Znf_CCHC"/>
</dbReference>
<keyword evidence="1" id="KW-0862">Zinc</keyword>
<dbReference type="Pfam" id="PF00098">
    <property type="entry name" value="zf-CCHC"/>
    <property type="match status" value="1"/>
</dbReference>
<dbReference type="PROSITE" id="PS50158">
    <property type="entry name" value="ZF_CCHC"/>
    <property type="match status" value="1"/>
</dbReference>
<evidence type="ECO:0000256" key="1">
    <source>
        <dbReference type="PROSITE-ProRule" id="PRU00047"/>
    </source>
</evidence>
<evidence type="ECO:0000313" key="4">
    <source>
        <dbReference type="Proteomes" id="UP000824890"/>
    </source>
</evidence>
<name>A0ABQ8AZG8_BRANA</name>
<comment type="caution">
    <text evidence="3">The sequence shown here is derived from an EMBL/GenBank/DDBJ whole genome shotgun (WGS) entry which is preliminary data.</text>
</comment>
<reference evidence="3 4" key="1">
    <citation type="submission" date="2021-05" db="EMBL/GenBank/DDBJ databases">
        <title>Genome Assembly of Synthetic Allotetraploid Brassica napus Reveals Homoeologous Exchanges between Subgenomes.</title>
        <authorList>
            <person name="Davis J.T."/>
        </authorList>
    </citation>
    <scope>NUCLEOTIDE SEQUENCE [LARGE SCALE GENOMIC DNA]</scope>
    <source>
        <strain evidence="4">cv. Da-Ae</strain>
        <tissue evidence="3">Seedling</tissue>
    </source>
</reference>
<dbReference type="Proteomes" id="UP000824890">
    <property type="component" value="Unassembled WGS sequence"/>
</dbReference>
<dbReference type="EMBL" id="JAGKQM010000012">
    <property type="protein sequence ID" value="KAH0897917.1"/>
    <property type="molecule type" value="Genomic_DNA"/>
</dbReference>
<feature type="domain" description="CCHC-type" evidence="2">
    <location>
        <begin position="67"/>
        <end position="82"/>
    </location>
</feature>
<dbReference type="SUPFAM" id="SSF57756">
    <property type="entry name" value="Retrovirus zinc finger-like domains"/>
    <property type="match status" value="1"/>
</dbReference>
<protein>
    <recommendedName>
        <fullName evidence="2">CCHC-type domain-containing protein</fullName>
    </recommendedName>
</protein>
<evidence type="ECO:0000259" key="2">
    <source>
        <dbReference type="PROSITE" id="PS50158"/>
    </source>
</evidence>
<keyword evidence="1" id="KW-0479">Metal-binding</keyword>
<dbReference type="SMART" id="SM00343">
    <property type="entry name" value="ZnF_C2HC"/>
    <property type="match status" value="1"/>
</dbReference>
<dbReference type="Gene3D" id="4.10.60.10">
    <property type="entry name" value="Zinc finger, CCHC-type"/>
    <property type="match status" value="1"/>
</dbReference>